<protein>
    <submittedName>
        <fullName evidence="1">Uncharacterized protein</fullName>
    </submittedName>
</protein>
<proteinExistence type="predicted"/>
<dbReference type="AlphaFoldDB" id="A0A508WWN0"/>
<reference evidence="1 2" key="1">
    <citation type="submission" date="2019-06" db="EMBL/GenBank/DDBJ databases">
        <authorList>
            <person name="Le Quere A."/>
            <person name="Colella S."/>
        </authorList>
    </citation>
    <scope>NUCLEOTIDE SEQUENCE [LARGE SCALE GENOMIC DNA]</scope>
    <source>
        <strain evidence="1">EmedicaeMD41</strain>
    </source>
</reference>
<organism evidence="1 2">
    <name type="scientific">Sinorhizobium medicae</name>
    <dbReference type="NCBI Taxonomy" id="110321"/>
    <lineage>
        <taxon>Bacteria</taxon>
        <taxon>Pseudomonadati</taxon>
        <taxon>Pseudomonadota</taxon>
        <taxon>Alphaproteobacteria</taxon>
        <taxon>Hyphomicrobiales</taxon>
        <taxon>Rhizobiaceae</taxon>
        <taxon>Sinorhizobium/Ensifer group</taxon>
        <taxon>Sinorhizobium</taxon>
    </lineage>
</organism>
<evidence type="ECO:0000313" key="1">
    <source>
        <dbReference type="EMBL" id="VTZ60089.1"/>
    </source>
</evidence>
<evidence type="ECO:0000313" key="2">
    <source>
        <dbReference type="Proteomes" id="UP000507954"/>
    </source>
</evidence>
<dbReference type="EMBL" id="CABFNB010000037">
    <property type="protein sequence ID" value="VTZ60089.1"/>
    <property type="molecule type" value="Genomic_DNA"/>
</dbReference>
<dbReference type="Proteomes" id="UP000507954">
    <property type="component" value="Unassembled WGS sequence"/>
</dbReference>
<gene>
    <name evidence="1" type="ORF">EMEDMD4_1310083</name>
</gene>
<name>A0A508WWN0_9HYPH</name>
<accession>A0A508WWN0</accession>
<sequence>MRRCHHTAGAALWSPHINQDRDVTPDDLSAQRLGVEVDRTTVEQRLATGVTL</sequence>